<proteinExistence type="predicted"/>
<organism evidence="2 3">
    <name type="scientific">Lachnellula suecica</name>
    <dbReference type="NCBI Taxonomy" id="602035"/>
    <lineage>
        <taxon>Eukaryota</taxon>
        <taxon>Fungi</taxon>
        <taxon>Dikarya</taxon>
        <taxon>Ascomycota</taxon>
        <taxon>Pezizomycotina</taxon>
        <taxon>Leotiomycetes</taxon>
        <taxon>Helotiales</taxon>
        <taxon>Lachnaceae</taxon>
        <taxon>Lachnellula</taxon>
    </lineage>
</organism>
<dbReference type="SUPFAM" id="SSF54373">
    <property type="entry name" value="FAD-linked reductases, C-terminal domain"/>
    <property type="match status" value="1"/>
</dbReference>
<reference evidence="2 3" key="1">
    <citation type="submission" date="2018-05" db="EMBL/GenBank/DDBJ databases">
        <title>Genome sequencing and assembly of the regulated plant pathogen Lachnellula willkommii and related sister species for the development of diagnostic species identification markers.</title>
        <authorList>
            <person name="Giroux E."/>
            <person name="Bilodeau G."/>
        </authorList>
    </citation>
    <scope>NUCLEOTIDE SEQUENCE [LARGE SCALE GENOMIC DNA]</scope>
    <source>
        <strain evidence="2 3">CBS 268.59</strain>
    </source>
</reference>
<keyword evidence="3" id="KW-1185">Reference proteome</keyword>
<dbReference type="Gene3D" id="3.90.660.10">
    <property type="match status" value="1"/>
</dbReference>
<dbReference type="OrthoDB" id="5046242at2759"/>
<evidence type="ECO:0000313" key="2">
    <source>
        <dbReference type="EMBL" id="TVY84548.1"/>
    </source>
</evidence>
<evidence type="ECO:0000259" key="1">
    <source>
        <dbReference type="Pfam" id="PF01593"/>
    </source>
</evidence>
<accession>A0A8T9CG50</accession>
<dbReference type="GO" id="GO:0006338">
    <property type="term" value="P:chromatin remodeling"/>
    <property type="evidence" value="ECO:0007669"/>
    <property type="project" value="TreeGrafter"/>
</dbReference>
<dbReference type="Proteomes" id="UP000469558">
    <property type="component" value="Unassembled WGS sequence"/>
</dbReference>
<gene>
    <name evidence="2" type="primary">PAO4</name>
    <name evidence="2" type="ORF">LSUE1_G000750</name>
</gene>
<dbReference type="Pfam" id="PF01593">
    <property type="entry name" value="Amino_oxidase"/>
    <property type="match status" value="1"/>
</dbReference>
<dbReference type="GO" id="GO:0003682">
    <property type="term" value="F:chromatin binding"/>
    <property type="evidence" value="ECO:0007669"/>
    <property type="project" value="TreeGrafter"/>
</dbReference>
<dbReference type="InterPro" id="IPR002937">
    <property type="entry name" value="Amino_oxidase"/>
</dbReference>
<feature type="domain" description="Amine oxidase" evidence="1">
    <location>
        <begin position="67"/>
        <end position="518"/>
    </location>
</feature>
<comment type="caution">
    <text evidence="2">The sequence shown here is derived from an EMBL/GenBank/DDBJ whole genome shotgun (WGS) entry which is preliminary data.</text>
</comment>
<dbReference type="GO" id="GO:0016491">
    <property type="term" value="F:oxidoreductase activity"/>
    <property type="evidence" value="ECO:0007669"/>
    <property type="project" value="InterPro"/>
</dbReference>
<dbReference type="EMBL" id="QGMK01000074">
    <property type="protein sequence ID" value="TVY84548.1"/>
    <property type="molecule type" value="Genomic_DNA"/>
</dbReference>
<dbReference type="InterPro" id="IPR036188">
    <property type="entry name" value="FAD/NAD-bd_sf"/>
</dbReference>
<dbReference type="AlphaFoldDB" id="A0A8T9CG50"/>
<dbReference type="InterPro" id="IPR050281">
    <property type="entry name" value="Flavin_monoamine_oxidase"/>
</dbReference>
<evidence type="ECO:0000313" key="3">
    <source>
        <dbReference type="Proteomes" id="UP000469558"/>
    </source>
</evidence>
<dbReference type="PANTHER" id="PTHR10742:SF414">
    <property type="entry name" value="CONTAINING AMINE OXIDASE, PUTATIVE (AFU_ORTHOLOGUE AFUA_3G12150)-RELATED"/>
    <property type="match status" value="1"/>
</dbReference>
<sequence length="562" mass="62464">MDAYSVSYTSPSLRGSSRIYQDLAAYRQATRNRIGQKAEQLNMDFLEKLRKPRPSKPPRIGIVGAGISGLRCADVLLQNGFDVTILEGRDRIGGRTHQATLPSGHLVDLGPNWIHGTESNPILDLTKETSTPTHTWEEQVNIFDENGKVLQNGSSLTEAMWGIIVQAFKYSAQNTANIDPKKSLHDFFLEKVQETLPGEENSEQQRKIVMQMAELWGAFVGSPVETQSLKFFWLEECIDGENLFCAGTYKSILALIAKPALEKAKLRLSTKIIKLETKPNAITLTAEDGSESEFDEVVVTSPLGWLKINKPAFHPPLPTRLSQAIDSIGYGSLEKIYITFPRAFWLKDGAKPEDQFTGFTQWLSPIYAPDTNPSKWNQEAVDMATLPIPCAHPTLLFYIFGDQSVSLSTDLAALPSEKEKQAHLTRFFKPYFSKLPYYEEGSKDCLPVACLATNWVADELAGYGSYSTFRTGLQKGDEDIEIMREGLPDQHLWFAGEHVAPFVALGTVTGAYWSGEAVGKRIADAYGMAQVDKDDFNPEEINSNDGSKEVNVRGFADKALEE</sequence>
<dbReference type="Gene3D" id="3.50.50.60">
    <property type="entry name" value="FAD/NAD(P)-binding domain"/>
    <property type="match status" value="1"/>
</dbReference>
<dbReference type="SUPFAM" id="SSF51905">
    <property type="entry name" value="FAD/NAD(P)-binding domain"/>
    <property type="match status" value="1"/>
</dbReference>
<protein>
    <submittedName>
        <fullName evidence="2">Putative polyamine oxidase</fullName>
    </submittedName>
</protein>
<dbReference type="PRINTS" id="PR00419">
    <property type="entry name" value="ADXRDTASE"/>
</dbReference>
<name>A0A8T9CG50_9HELO</name>
<dbReference type="GO" id="GO:0050660">
    <property type="term" value="F:flavin adenine dinucleotide binding"/>
    <property type="evidence" value="ECO:0007669"/>
    <property type="project" value="TreeGrafter"/>
</dbReference>
<dbReference type="PANTHER" id="PTHR10742">
    <property type="entry name" value="FLAVIN MONOAMINE OXIDASE"/>
    <property type="match status" value="1"/>
</dbReference>